<name>A0A914RA43_PAREQ</name>
<dbReference type="AlphaFoldDB" id="A0A914RA43"/>
<proteinExistence type="predicted"/>
<sequence length="103" mass="10479">MLSGLVDVRRVTPVPEQFADDADDAVLRRLSGRGDAFAFLAGGNTGGSISDEDVDGVRLCGELFVAGSTGLGGGSACVGEPIVVAGSRTEERLIESCAFTSAE</sequence>
<organism evidence="1 2">
    <name type="scientific">Parascaris equorum</name>
    <name type="common">Equine roundworm</name>
    <dbReference type="NCBI Taxonomy" id="6256"/>
    <lineage>
        <taxon>Eukaryota</taxon>
        <taxon>Metazoa</taxon>
        <taxon>Ecdysozoa</taxon>
        <taxon>Nematoda</taxon>
        <taxon>Chromadorea</taxon>
        <taxon>Rhabditida</taxon>
        <taxon>Spirurina</taxon>
        <taxon>Ascaridomorpha</taxon>
        <taxon>Ascaridoidea</taxon>
        <taxon>Ascarididae</taxon>
        <taxon>Parascaris</taxon>
    </lineage>
</organism>
<accession>A0A914RA43</accession>
<keyword evidence="1" id="KW-1185">Reference proteome</keyword>
<protein>
    <submittedName>
        <fullName evidence="2">Uncharacterized protein</fullName>
    </submittedName>
</protein>
<dbReference type="Proteomes" id="UP000887564">
    <property type="component" value="Unplaced"/>
</dbReference>
<dbReference type="WBParaSite" id="PEQ_0000335401-mRNA-1">
    <property type="protein sequence ID" value="PEQ_0000335401-mRNA-1"/>
    <property type="gene ID" value="PEQ_0000335401"/>
</dbReference>
<evidence type="ECO:0000313" key="1">
    <source>
        <dbReference type="Proteomes" id="UP000887564"/>
    </source>
</evidence>
<evidence type="ECO:0000313" key="2">
    <source>
        <dbReference type="WBParaSite" id="PEQ_0000335401-mRNA-1"/>
    </source>
</evidence>
<reference evidence="2" key="1">
    <citation type="submission" date="2022-11" db="UniProtKB">
        <authorList>
            <consortium name="WormBaseParasite"/>
        </authorList>
    </citation>
    <scope>IDENTIFICATION</scope>
</reference>